<keyword evidence="3" id="KW-0592">Phosphate transport</keyword>
<dbReference type="GO" id="GO:0042301">
    <property type="term" value="F:phosphate ion binding"/>
    <property type="evidence" value="ECO:0007669"/>
    <property type="project" value="InterPro"/>
</dbReference>
<protein>
    <recommendedName>
        <fullName evidence="6">PBP domain-containing protein</fullName>
    </recommendedName>
</protein>
<evidence type="ECO:0000256" key="1">
    <source>
        <dbReference type="ARBA" id="ARBA00008725"/>
    </source>
</evidence>
<feature type="binding site" evidence="4">
    <location>
        <begin position="202"/>
        <end position="204"/>
    </location>
    <ligand>
        <name>phosphate</name>
        <dbReference type="ChEBI" id="CHEBI:43474"/>
    </ligand>
</feature>
<feature type="binding site" evidence="4">
    <location>
        <position position="115"/>
    </location>
    <ligand>
        <name>phosphate</name>
        <dbReference type="ChEBI" id="CHEBI:43474"/>
    </ligand>
</feature>
<evidence type="ECO:0000256" key="2">
    <source>
        <dbReference type="ARBA" id="ARBA00022448"/>
    </source>
</evidence>
<dbReference type="InterPro" id="IPR024370">
    <property type="entry name" value="PBP_domain"/>
</dbReference>
<dbReference type="InterPro" id="IPR005673">
    <property type="entry name" value="ABC_phos-bd_PstS"/>
</dbReference>
<feature type="domain" description="PBP" evidence="6">
    <location>
        <begin position="58"/>
        <end position="263"/>
    </location>
</feature>
<keyword evidence="8" id="KW-1185">Reference proteome</keyword>
<evidence type="ECO:0000256" key="3">
    <source>
        <dbReference type="ARBA" id="ARBA00022592"/>
    </source>
</evidence>
<keyword evidence="2" id="KW-0813">Transport</keyword>
<dbReference type="GO" id="GO:0043190">
    <property type="term" value="C:ATP-binding cassette (ABC) transporter complex"/>
    <property type="evidence" value="ECO:0007669"/>
    <property type="project" value="InterPro"/>
</dbReference>
<dbReference type="PANTHER" id="PTHR42996">
    <property type="entry name" value="PHOSPHATE-BINDING PROTEIN PSTS"/>
    <property type="match status" value="1"/>
</dbReference>
<gene>
    <name evidence="7" type="ORF">GCM10025874_25890</name>
</gene>
<feature type="binding site" evidence="4">
    <location>
        <position position="97"/>
    </location>
    <ligand>
        <name>phosphate</name>
        <dbReference type="ChEBI" id="CHEBI:43474"/>
    </ligand>
</feature>
<evidence type="ECO:0000313" key="8">
    <source>
        <dbReference type="Proteomes" id="UP001157160"/>
    </source>
</evidence>
<name>A0AA37UM31_9MICO</name>
<dbReference type="RefSeq" id="WP_284233338.1">
    <property type="nucleotide sequence ID" value="NZ_BSUL01000001.1"/>
</dbReference>
<proteinExistence type="inferred from homology"/>
<dbReference type="Pfam" id="PF12849">
    <property type="entry name" value="PBP_like_2"/>
    <property type="match status" value="1"/>
</dbReference>
<evidence type="ECO:0000256" key="5">
    <source>
        <dbReference type="SAM" id="MobiDB-lite"/>
    </source>
</evidence>
<evidence type="ECO:0000313" key="7">
    <source>
        <dbReference type="EMBL" id="GMA29336.1"/>
    </source>
</evidence>
<feature type="compositionally biased region" description="Low complexity" evidence="5">
    <location>
        <begin position="294"/>
        <end position="303"/>
    </location>
</feature>
<dbReference type="Gene3D" id="3.40.190.10">
    <property type="entry name" value="Periplasmic binding protein-like II"/>
    <property type="match status" value="2"/>
</dbReference>
<sequence>MTLFTVGSHRRHPCTATRGTVIATPRARALVATLAAAGILLSGCAANEPGTEPGYDGPTGRFNASGSSAQEAAQAAWISGYQETYPGVTINYSPVGSGAGRANFVEGWTVYAGSDAALDEDEGPLVSCTDGATALNLPVYISPIAVIFNVDGVDDLRLDPATMAAVFNGSIGRWDDPAIAALNPDAALPDAPITVVHRSDDSGTTENFTEYLHDTAPDVWTEEPSDTYAYRFAGADGNQGNSGVVEGVRNGRNTIGYADASRAGGLSSAQILVEGSGRRSATRPPRPPSPRAPSPSARTASTS</sequence>
<accession>A0AA37UM31</accession>
<organism evidence="7 8">
    <name type="scientific">Arenivirga flava</name>
    <dbReference type="NCBI Taxonomy" id="1930060"/>
    <lineage>
        <taxon>Bacteria</taxon>
        <taxon>Bacillati</taxon>
        <taxon>Actinomycetota</taxon>
        <taxon>Actinomycetes</taxon>
        <taxon>Micrococcales</taxon>
        <taxon>Microbacteriaceae</taxon>
        <taxon>Arenivirga</taxon>
    </lineage>
</organism>
<feature type="region of interest" description="Disordered" evidence="5">
    <location>
        <begin position="266"/>
        <end position="303"/>
    </location>
</feature>
<dbReference type="PANTHER" id="PTHR42996:SF1">
    <property type="entry name" value="PHOSPHATE-BINDING PROTEIN PSTS"/>
    <property type="match status" value="1"/>
</dbReference>
<dbReference type="Proteomes" id="UP001157160">
    <property type="component" value="Unassembled WGS sequence"/>
</dbReference>
<dbReference type="InterPro" id="IPR050962">
    <property type="entry name" value="Phosphate-bind_PstS"/>
</dbReference>
<dbReference type="PIRSF" id="PIRSF002756">
    <property type="entry name" value="PstS"/>
    <property type="match status" value="1"/>
</dbReference>
<evidence type="ECO:0000256" key="4">
    <source>
        <dbReference type="PIRSR" id="PIRSR002756-1"/>
    </source>
</evidence>
<dbReference type="EMBL" id="BSUL01000001">
    <property type="protein sequence ID" value="GMA29336.1"/>
    <property type="molecule type" value="Genomic_DNA"/>
</dbReference>
<dbReference type="GO" id="GO:0035435">
    <property type="term" value="P:phosphate ion transmembrane transport"/>
    <property type="evidence" value="ECO:0007669"/>
    <property type="project" value="InterPro"/>
</dbReference>
<feature type="compositionally biased region" description="Pro residues" evidence="5">
    <location>
        <begin position="284"/>
        <end position="293"/>
    </location>
</feature>
<feature type="binding site" evidence="4">
    <location>
        <begin position="67"/>
        <end position="69"/>
    </location>
    <ligand>
        <name>phosphate</name>
        <dbReference type="ChEBI" id="CHEBI:43474"/>
    </ligand>
</feature>
<reference evidence="7 8" key="1">
    <citation type="journal article" date="2014" name="Int. J. Syst. Evol. Microbiol.">
        <title>Complete genome sequence of Corynebacterium casei LMG S-19264T (=DSM 44701T), isolated from a smear-ripened cheese.</title>
        <authorList>
            <consortium name="US DOE Joint Genome Institute (JGI-PGF)"/>
            <person name="Walter F."/>
            <person name="Albersmeier A."/>
            <person name="Kalinowski J."/>
            <person name="Ruckert C."/>
        </authorList>
    </citation>
    <scope>NUCLEOTIDE SEQUENCE [LARGE SCALE GENOMIC DNA]</scope>
    <source>
        <strain evidence="7 8">NBRC 112289</strain>
    </source>
</reference>
<evidence type="ECO:0000259" key="6">
    <source>
        <dbReference type="Pfam" id="PF12849"/>
    </source>
</evidence>
<comment type="caution">
    <text evidence="7">The sequence shown here is derived from an EMBL/GenBank/DDBJ whole genome shotgun (WGS) entry which is preliminary data.</text>
</comment>
<dbReference type="CDD" id="cd13565">
    <property type="entry name" value="PBP2_PstS"/>
    <property type="match status" value="1"/>
</dbReference>
<comment type="similarity">
    <text evidence="1">Belongs to the PstS family.</text>
</comment>
<dbReference type="SUPFAM" id="SSF53850">
    <property type="entry name" value="Periplasmic binding protein-like II"/>
    <property type="match status" value="1"/>
</dbReference>
<dbReference type="AlphaFoldDB" id="A0AA37UM31"/>